<dbReference type="Proteomes" id="UP001407347">
    <property type="component" value="Unassembled WGS sequence"/>
</dbReference>
<dbReference type="EMBL" id="JAQYXP010000003">
    <property type="protein sequence ID" value="MEN3236716.1"/>
    <property type="molecule type" value="Genomic_DNA"/>
</dbReference>
<comment type="caution">
    <text evidence="1">The sequence shown here is derived from an EMBL/GenBank/DDBJ whole genome shotgun (WGS) entry which is preliminary data.</text>
</comment>
<organism evidence="1 2">
    <name type="scientific">Methylobacterium ajmalii</name>
    <dbReference type="NCBI Taxonomy" id="2738439"/>
    <lineage>
        <taxon>Bacteria</taxon>
        <taxon>Pseudomonadati</taxon>
        <taxon>Pseudomonadota</taxon>
        <taxon>Alphaproteobacteria</taxon>
        <taxon>Hyphomicrobiales</taxon>
        <taxon>Methylobacteriaceae</taxon>
        <taxon>Methylobacterium</taxon>
    </lineage>
</organism>
<evidence type="ECO:0000313" key="1">
    <source>
        <dbReference type="EMBL" id="MEN3236716.1"/>
    </source>
</evidence>
<protein>
    <submittedName>
        <fullName evidence="1">Uncharacterized protein</fullName>
    </submittedName>
</protein>
<evidence type="ECO:0000313" key="2">
    <source>
        <dbReference type="Proteomes" id="UP001407347"/>
    </source>
</evidence>
<proteinExistence type="predicted"/>
<dbReference type="RefSeq" id="WP_123834460.1">
    <property type="nucleotide sequence ID" value="NZ_JAQYXP010000003.1"/>
</dbReference>
<name>A0ABU9ZYS7_9HYPH</name>
<sequence length="216" mass="24160">MGNGKVFGPVWPDKGLEQAKTQWAKGEKALGLRPLAVGWYVLRHLQERDVRNLRRAMKIAARDEDDEWNIDLGNAGYGLTVVEGQAITTEHLALMLEYLAMARVETQMDADDWYNILRGAFGQGRAFEVARIYARATGLDDKILFHELIGDEMRERLRVQRQVLIDSGYPAPVAYARPALHRYRPDAPELAEPAQEQMPLFGGIEGAAREDGGGEG</sequence>
<keyword evidence="2" id="KW-1185">Reference proteome</keyword>
<accession>A0ABU9ZYS7</accession>
<reference evidence="1 2" key="1">
    <citation type="journal article" date="2023" name="PLoS ONE">
        <title>Complete genome assembly of Hawai'i environmental nontuberculous mycobacteria reveals unexpected co-isolation with methylobacteria.</title>
        <authorList>
            <person name="Hendrix J."/>
            <person name="Epperson L.E."/>
            <person name="Tong E.I."/>
            <person name="Chan Y.L."/>
            <person name="Hasan N.A."/>
            <person name="Dawrs S.N."/>
            <person name="Norton G.J."/>
            <person name="Virdi R."/>
            <person name="Crooks J.L."/>
            <person name="Chan E.D."/>
            <person name="Honda J.R."/>
            <person name="Strong M."/>
        </authorList>
    </citation>
    <scope>NUCLEOTIDE SEQUENCE [LARGE SCALE GENOMIC DNA]</scope>
    <source>
        <strain evidence="1 2">NJH_HI04-1</strain>
    </source>
</reference>
<gene>
    <name evidence="1" type="ORF">PUR29_24640</name>
</gene>